<evidence type="ECO:0000256" key="2">
    <source>
        <dbReference type="ARBA" id="ARBA00023033"/>
    </source>
</evidence>
<keyword evidence="5" id="KW-1185">Reference proteome</keyword>
<dbReference type="PANTHER" id="PTHR13789:SF309">
    <property type="entry name" value="PUTATIVE (AFU_ORTHOLOGUE AFUA_6G14510)-RELATED"/>
    <property type="match status" value="1"/>
</dbReference>
<dbReference type="InterPro" id="IPR050493">
    <property type="entry name" value="FAD-dep_Monooxygenase_BioMet"/>
</dbReference>
<name>A0ABS5W6K6_9SPHN</name>
<dbReference type="SUPFAM" id="SSF51905">
    <property type="entry name" value="FAD/NAD(P)-binding domain"/>
    <property type="match status" value="1"/>
</dbReference>
<dbReference type="EMBL" id="JAHFVK010000002">
    <property type="protein sequence ID" value="MBT2135356.1"/>
    <property type="molecule type" value="Genomic_DNA"/>
</dbReference>
<dbReference type="PRINTS" id="PR00420">
    <property type="entry name" value="RNGMNOXGNASE"/>
</dbReference>
<evidence type="ECO:0000313" key="5">
    <source>
        <dbReference type="Proteomes" id="UP000811255"/>
    </source>
</evidence>
<dbReference type="RefSeq" id="WP_214537068.1">
    <property type="nucleotide sequence ID" value="NZ_JAHFVK010000002.1"/>
</dbReference>
<organism evidence="4 5">
    <name type="scientific">Croceibacterium selenioxidans</name>
    <dbReference type="NCBI Taxonomy" id="2838833"/>
    <lineage>
        <taxon>Bacteria</taxon>
        <taxon>Pseudomonadati</taxon>
        <taxon>Pseudomonadota</taxon>
        <taxon>Alphaproteobacteria</taxon>
        <taxon>Sphingomonadales</taxon>
        <taxon>Erythrobacteraceae</taxon>
        <taxon>Croceibacterium</taxon>
    </lineage>
</organism>
<dbReference type="Gene3D" id="3.50.50.60">
    <property type="entry name" value="FAD/NAD(P)-binding domain"/>
    <property type="match status" value="1"/>
</dbReference>
<proteinExistence type="predicted"/>
<evidence type="ECO:0000256" key="1">
    <source>
        <dbReference type="ARBA" id="ARBA00023002"/>
    </source>
</evidence>
<dbReference type="Proteomes" id="UP000811255">
    <property type="component" value="Unassembled WGS sequence"/>
</dbReference>
<reference evidence="4 5" key="1">
    <citation type="submission" date="2021-05" db="EMBL/GenBank/DDBJ databases">
        <title>Croceibacterium sp. LX-88 genome sequence.</title>
        <authorList>
            <person name="Luo X."/>
        </authorList>
    </citation>
    <scope>NUCLEOTIDE SEQUENCE [LARGE SCALE GENOMIC DNA]</scope>
    <source>
        <strain evidence="4 5">LX-88</strain>
    </source>
</reference>
<dbReference type="Pfam" id="PF01494">
    <property type="entry name" value="FAD_binding_3"/>
    <property type="match status" value="2"/>
</dbReference>
<evidence type="ECO:0000259" key="3">
    <source>
        <dbReference type="Pfam" id="PF01494"/>
    </source>
</evidence>
<dbReference type="InterPro" id="IPR002938">
    <property type="entry name" value="FAD-bd"/>
</dbReference>
<keyword evidence="1" id="KW-0560">Oxidoreductase</keyword>
<gene>
    <name evidence="4" type="ORF">KK137_13540</name>
</gene>
<evidence type="ECO:0000313" key="4">
    <source>
        <dbReference type="EMBL" id="MBT2135356.1"/>
    </source>
</evidence>
<feature type="domain" description="FAD-binding" evidence="3">
    <location>
        <begin position="5"/>
        <end position="167"/>
    </location>
</feature>
<feature type="domain" description="FAD-binding" evidence="3">
    <location>
        <begin position="275"/>
        <end position="341"/>
    </location>
</feature>
<dbReference type="NCBIfam" id="NF005313">
    <property type="entry name" value="PRK06847.1"/>
    <property type="match status" value="1"/>
</dbReference>
<comment type="caution">
    <text evidence="4">The sequence shown here is derived from an EMBL/GenBank/DDBJ whole genome shotgun (WGS) entry which is preliminary data.</text>
</comment>
<accession>A0ABS5W6K6</accession>
<keyword evidence="2" id="KW-0503">Monooxygenase</keyword>
<dbReference type="InterPro" id="IPR036188">
    <property type="entry name" value="FAD/NAD-bd_sf"/>
</dbReference>
<sequence length="372" mass="40023">MIDKALVVGGGVGGMSAALALARQGVEVELVDADPHWRAYGAGISVTGLSLRAFDDLGILDEVRERGFVGGGIRLRTADGSVIMESPPIPDAAPPVARSGGIMRPALHEIMSRRVRDAGIRVTLGAEIASVEQDAAGAQVGFPDGRRERYDLVVAADGIFSQLRRHLFPAAAAPRFTGQGCWRIVAPRPPEVDRPEMFLGGPVKLGFNPISDDRMYAFILEHVPDNPWFAPEEQLDHVASLLAPFGGYVPQVRAGLGADSLVNYRPLEWLLLPAPWHRGRVVLIGDAVHATTPHMASGAGMAVEDGLVLAEEIARHNDLETALAAFTSRRFERARMVVENSVRVGEIEMAGGDQRDANAMLGSTMQKLHEPY</sequence>
<protein>
    <submittedName>
        <fullName evidence="4">FAD-dependent oxidoreductase</fullName>
    </submittedName>
</protein>
<dbReference type="PANTHER" id="PTHR13789">
    <property type="entry name" value="MONOOXYGENASE"/>
    <property type="match status" value="1"/>
</dbReference>